<gene>
    <name evidence="1" type="ORF">OTU49_001468</name>
</gene>
<sequence length="131" mass="14221">MQHRESSTLPTLLTGMTYTLPVSQLYNKLYKIQVKVVQVVPGKAADTVKFYDGSGECSIMEGDSETSCGSSCVVSLAAAGRPRTYCCLHLATELERCHSLVCGVLLWDSGHILVLQNKEHLNQPSTGPASY</sequence>
<evidence type="ECO:0000313" key="2">
    <source>
        <dbReference type="Proteomes" id="UP001445076"/>
    </source>
</evidence>
<keyword evidence="2" id="KW-1185">Reference proteome</keyword>
<name>A0AAW0XGL4_CHEQU</name>
<protein>
    <submittedName>
        <fullName evidence="1">Uncharacterized protein</fullName>
    </submittedName>
</protein>
<proteinExistence type="predicted"/>
<dbReference type="Proteomes" id="UP001445076">
    <property type="component" value="Unassembled WGS sequence"/>
</dbReference>
<dbReference type="EMBL" id="JARKIK010000026">
    <property type="protein sequence ID" value="KAK8742987.1"/>
    <property type="molecule type" value="Genomic_DNA"/>
</dbReference>
<organism evidence="1 2">
    <name type="scientific">Cherax quadricarinatus</name>
    <name type="common">Australian red claw crayfish</name>
    <dbReference type="NCBI Taxonomy" id="27406"/>
    <lineage>
        <taxon>Eukaryota</taxon>
        <taxon>Metazoa</taxon>
        <taxon>Ecdysozoa</taxon>
        <taxon>Arthropoda</taxon>
        <taxon>Crustacea</taxon>
        <taxon>Multicrustacea</taxon>
        <taxon>Malacostraca</taxon>
        <taxon>Eumalacostraca</taxon>
        <taxon>Eucarida</taxon>
        <taxon>Decapoda</taxon>
        <taxon>Pleocyemata</taxon>
        <taxon>Astacidea</taxon>
        <taxon>Parastacoidea</taxon>
        <taxon>Parastacidae</taxon>
        <taxon>Cherax</taxon>
    </lineage>
</organism>
<evidence type="ECO:0000313" key="1">
    <source>
        <dbReference type="EMBL" id="KAK8742987.1"/>
    </source>
</evidence>
<accession>A0AAW0XGL4</accession>
<comment type="caution">
    <text evidence="1">The sequence shown here is derived from an EMBL/GenBank/DDBJ whole genome shotgun (WGS) entry which is preliminary data.</text>
</comment>
<dbReference type="AlphaFoldDB" id="A0AAW0XGL4"/>
<reference evidence="1 2" key="1">
    <citation type="journal article" date="2024" name="BMC Genomics">
        <title>Genome assembly of redclaw crayfish (Cherax quadricarinatus) provides insights into its immune adaptation and hypoxia tolerance.</title>
        <authorList>
            <person name="Liu Z."/>
            <person name="Zheng J."/>
            <person name="Li H."/>
            <person name="Fang K."/>
            <person name="Wang S."/>
            <person name="He J."/>
            <person name="Zhou D."/>
            <person name="Weng S."/>
            <person name="Chi M."/>
            <person name="Gu Z."/>
            <person name="He J."/>
            <person name="Li F."/>
            <person name="Wang M."/>
        </authorList>
    </citation>
    <scope>NUCLEOTIDE SEQUENCE [LARGE SCALE GENOMIC DNA]</scope>
    <source>
        <strain evidence="1">ZL_2023a</strain>
    </source>
</reference>